<evidence type="ECO:0000313" key="3">
    <source>
        <dbReference type="Proteomes" id="UP000199382"/>
    </source>
</evidence>
<organism evidence="2 3">
    <name type="scientific">Aliiruegeria lutimaris</name>
    <dbReference type="NCBI Taxonomy" id="571298"/>
    <lineage>
        <taxon>Bacteria</taxon>
        <taxon>Pseudomonadati</taxon>
        <taxon>Pseudomonadota</taxon>
        <taxon>Alphaproteobacteria</taxon>
        <taxon>Rhodobacterales</taxon>
        <taxon>Roseobacteraceae</taxon>
        <taxon>Aliiruegeria</taxon>
    </lineage>
</organism>
<dbReference type="PRINTS" id="PR00095">
    <property type="entry name" value="ANTSNTHASEI"/>
</dbReference>
<dbReference type="GO" id="GO:0000162">
    <property type="term" value="P:L-tryptophan biosynthetic process"/>
    <property type="evidence" value="ECO:0007669"/>
    <property type="project" value="TreeGrafter"/>
</dbReference>
<dbReference type="NCBIfam" id="TIGR00553">
    <property type="entry name" value="pabB"/>
    <property type="match status" value="1"/>
</dbReference>
<dbReference type="Proteomes" id="UP000199382">
    <property type="component" value="Unassembled WGS sequence"/>
</dbReference>
<dbReference type="SUPFAM" id="SSF56322">
    <property type="entry name" value="ADC synthase"/>
    <property type="match status" value="1"/>
</dbReference>
<dbReference type="Gene3D" id="3.60.120.10">
    <property type="entry name" value="Anthranilate synthase"/>
    <property type="match status" value="1"/>
</dbReference>
<evidence type="ECO:0000313" key="2">
    <source>
        <dbReference type="EMBL" id="SDK31910.1"/>
    </source>
</evidence>
<dbReference type="AlphaFoldDB" id="A0A1G9AZ05"/>
<accession>A0A1G9AZ05</accession>
<protein>
    <submittedName>
        <fullName evidence="2">Para-aminobenzoate synthetase component 1</fullName>
    </submittedName>
</protein>
<sequence>MDRLQVLFDCGPLGAPTAFRAPVKLIRADQPKQVSGAMEALKQAQEDGKWLAGYASYELGFIFSHKLRWLLPELRDCPLLLFGVFDAVEPWVHAEAAGQADLKRPEALWSFERYSEAFDQLQAHIAAGDLYQGNLTFPMRSEYRGDLEALYQQLRVRQPVRHGALVDLGGPAILSRSPELFFRCDAEGRLTTRPMKGTAPRGATPEEDAANAEWLRTSEKNQAENLMIVDLLRNDVSRISEIGSVKVPELFAVESYATVHQMTSRITSQLREGVGLPEILAALFPCGSVTGAPKIMAMTLLRKLEEMARNVYCGAVGWVAPDGRMEFNVAIRTLTCWSDGRVDLNVGGGIVHDSRAREGYDEALLKSRFAWLD</sequence>
<dbReference type="PANTHER" id="PTHR11236:SF50">
    <property type="entry name" value="AMINODEOXYCHORISMATE SYNTHASE COMPONENT 1"/>
    <property type="match status" value="1"/>
</dbReference>
<dbReference type="InterPro" id="IPR015890">
    <property type="entry name" value="Chorismate_C"/>
</dbReference>
<dbReference type="GO" id="GO:0046820">
    <property type="term" value="F:4-amino-4-deoxychorismate synthase activity"/>
    <property type="evidence" value="ECO:0007669"/>
    <property type="project" value="TreeGrafter"/>
</dbReference>
<dbReference type="InterPro" id="IPR005801">
    <property type="entry name" value="ADC_synthase"/>
</dbReference>
<dbReference type="InterPro" id="IPR005802">
    <property type="entry name" value="ADC_synth_comp_1"/>
</dbReference>
<dbReference type="InterPro" id="IPR019999">
    <property type="entry name" value="Anth_synth_I-like"/>
</dbReference>
<evidence type="ECO:0000259" key="1">
    <source>
        <dbReference type="Pfam" id="PF00425"/>
    </source>
</evidence>
<dbReference type="NCBIfam" id="NF005698">
    <property type="entry name" value="PRK07508.1"/>
    <property type="match status" value="1"/>
</dbReference>
<dbReference type="OrthoDB" id="9803598at2"/>
<keyword evidence="3" id="KW-1185">Reference proteome</keyword>
<gene>
    <name evidence="2" type="ORF">SAMN04488026_103732</name>
</gene>
<dbReference type="STRING" id="571298.SAMN04488026_103732"/>
<dbReference type="GO" id="GO:0009396">
    <property type="term" value="P:folic acid-containing compound biosynthetic process"/>
    <property type="evidence" value="ECO:0007669"/>
    <property type="project" value="InterPro"/>
</dbReference>
<dbReference type="PANTHER" id="PTHR11236">
    <property type="entry name" value="AMINOBENZOATE/ANTHRANILATE SYNTHASE"/>
    <property type="match status" value="1"/>
</dbReference>
<reference evidence="2 3" key="1">
    <citation type="submission" date="2016-10" db="EMBL/GenBank/DDBJ databases">
        <authorList>
            <person name="de Groot N.N."/>
        </authorList>
    </citation>
    <scope>NUCLEOTIDE SEQUENCE [LARGE SCALE GENOMIC DNA]</scope>
    <source>
        <strain evidence="2 3">DSM 25294</strain>
    </source>
</reference>
<dbReference type="EMBL" id="FNEK01000037">
    <property type="protein sequence ID" value="SDK31910.1"/>
    <property type="molecule type" value="Genomic_DNA"/>
</dbReference>
<dbReference type="Pfam" id="PF00425">
    <property type="entry name" value="Chorismate_bind"/>
    <property type="match status" value="1"/>
</dbReference>
<feature type="domain" description="Chorismate-utilising enzyme C-terminal" evidence="1">
    <location>
        <begin position="111"/>
        <end position="366"/>
    </location>
</feature>
<proteinExistence type="predicted"/>
<name>A0A1G9AZ05_9RHOB</name>